<gene>
    <name evidence="2" type="ORF">RRU01S_02_00730</name>
</gene>
<feature type="chain" id="PRO_5001755939" evidence="1">
    <location>
        <begin position="20"/>
        <end position="176"/>
    </location>
</feature>
<name>A0A081CPZ9_9HYPH</name>
<dbReference type="OrthoDB" id="7863114at2"/>
<dbReference type="eggNOG" id="ENOG5032SUQ">
    <property type="taxonomic scope" value="Bacteria"/>
</dbReference>
<dbReference type="EMBL" id="BBJU01000002">
    <property type="protein sequence ID" value="GAK68745.1"/>
    <property type="molecule type" value="Genomic_DNA"/>
</dbReference>
<sequence>MKTLICSLLLLVLAGSAMARDLSEAERTSLHGQIERFDAAFKASDFATITGTVPPKIFEAIATKSGVTADQLRGALATQMQMILASVKFLKFEMDQKNIDYEQTASGEPYVLIPTLTLMETEGKKIEARSYTLGLIDGGQWYLLRVDDGKQIGILREVYPDFADEKLPAGSMKEVE</sequence>
<protein>
    <submittedName>
        <fullName evidence="2">Uncharacterized protein</fullName>
    </submittedName>
</protein>
<dbReference type="RefSeq" id="WP_045228350.1">
    <property type="nucleotide sequence ID" value="NZ_BBJU01000002.1"/>
</dbReference>
<dbReference type="Proteomes" id="UP000028701">
    <property type="component" value="Unassembled WGS sequence"/>
</dbReference>
<comment type="caution">
    <text evidence="2">The sequence shown here is derived from an EMBL/GenBank/DDBJ whole genome shotgun (WGS) entry which is preliminary data.</text>
</comment>
<accession>A0A081CPZ9</accession>
<evidence type="ECO:0000256" key="1">
    <source>
        <dbReference type="SAM" id="SignalP"/>
    </source>
</evidence>
<evidence type="ECO:0000313" key="2">
    <source>
        <dbReference type="EMBL" id="GAK68745.1"/>
    </source>
</evidence>
<reference evidence="2 3" key="1">
    <citation type="submission" date="2014-08" db="EMBL/GenBank/DDBJ databases">
        <title>Whole genome shotgun sequence of Rhizobium rubi NBRC 13261.</title>
        <authorList>
            <person name="Katano-Makiyama Y."/>
            <person name="Hosoyama A."/>
            <person name="Hashimoto M."/>
            <person name="Hosoyama Y."/>
            <person name="Noguchi M."/>
            <person name="Tsuchikane K."/>
            <person name="Uohara A."/>
            <person name="Ohji S."/>
            <person name="Ichikawa N."/>
            <person name="Kimura A."/>
            <person name="Yamazoe A."/>
            <person name="Fujita N."/>
        </authorList>
    </citation>
    <scope>NUCLEOTIDE SEQUENCE [LARGE SCALE GENOMIC DNA]</scope>
    <source>
        <strain evidence="2 3">NBRC 13261</strain>
    </source>
</reference>
<keyword evidence="1" id="KW-0732">Signal</keyword>
<proteinExistence type="predicted"/>
<dbReference type="AlphaFoldDB" id="A0A081CPZ9"/>
<evidence type="ECO:0000313" key="3">
    <source>
        <dbReference type="Proteomes" id="UP000028701"/>
    </source>
</evidence>
<organism evidence="2 3">
    <name type="scientific">Agrobacterium rubi TR3 = NBRC 13261</name>
    <dbReference type="NCBI Taxonomy" id="1368415"/>
    <lineage>
        <taxon>Bacteria</taxon>
        <taxon>Pseudomonadati</taxon>
        <taxon>Pseudomonadota</taxon>
        <taxon>Alphaproteobacteria</taxon>
        <taxon>Hyphomicrobiales</taxon>
        <taxon>Rhizobiaceae</taxon>
        <taxon>Rhizobium/Agrobacterium group</taxon>
        <taxon>Agrobacterium</taxon>
    </lineage>
</organism>
<feature type="signal peptide" evidence="1">
    <location>
        <begin position="1"/>
        <end position="19"/>
    </location>
</feature>